<dbReference type="NCBIfam" id="TIGR00643">
    <property type="entry name" value="recG"/>
    <property type="match status" value="1"/>
</dbReference>
<sequence>MDLLAFTFVDKPCYNAFMLTLDTAIDKVNKIGVATAKKLQRLNIKIVRDLLTYYPFRYADYGQKVPIANLNPGMTVNVQGTIDFIQNKRSFRQRMIVTEALINDGGGQLKVVWFNQPFIGKNLKIGDQVSLGGTIQGGFLGLEMVAPEYEKVGSSKLAHTVGLAPIYHVTANLTNKQLRFLIKSVIASAAQLTDTLPEAVKSKHQLLNLADAISNIHFPRSSEMLGQARRRLQFEELFLAQLQAQAARLKVKSQKSKAIKFFKEETARFVQRLPFKLTAAQKKAAWEIIKDIGKHQPMSRLLEGDVGSGKTVTAAIAMFNAALNKQQSVMLVPTEILANQHYNTLRKFFTNSEIKIGLYTRSRKKINQEPVTRDEERGKTNKNHNSLFIIHHSDIVVGTHALLQEGIKFRDLALAVIDEQHRFGVEQRQTLRQKSGQPEFTPHLLSMTATPIPRSLAQVIYGDLDLSIIDELPAGRKPIATWLVPEFKRPSAYDFIKREILAGRQAFVICPLINPADNLGVKSVIEEHKKLNERIFPELKIAYLHGRLKPKAKDKIMREFLADEIKILVATSVVEVGVDVPNASVMMIEGAERFGLAQLHQFRGRVGRSAHQSYCLLFTASLNEQTRARLTAFTKSNDGFKLAEADLKMRGPGEVYGTEQKGFPEFKIATLNDYQLIKEAKEAAENVVKEGAEKYPQLLEKVRWGEEYVVG</sequence>
<evidence type="ECO:0000256" key="11">
    <source>
        <dbReference type="ARBA" id="ARBA00023235"/>
    </source>
</evidence>
<gene>
    <name evidence="18" type="ORF">COU01_02330</name>
</gene>
<feature type="domain" description="Helicase ATP-binding" evidence="16">
    <location>
        <begin position="291"/>
        <end position="469"/>
    </location>
</feature>
<comment type="similarity">
    <text evidence="1 15">Belongs to the helicase family. RecG subfamily.</text>
</comment>
<dbReference type="Pfam" id="PF19833">
    <property type="entry name" value="RecG_dom3_C"/>
    <property type="match status" value="1"/>
</dbReference>
<dbReference type="CDD" id="cd04488">
    <property type="entry name" value="RecG_wedge_OBF"/>
    <property type="match status" value="1"/>
</dbReference>
<dbReference type="InterPro" id="IPR027417">
    <property type="entry name" value="P-loop_NTPase"/>
</dbReference>
<dbReference type="SMART" id="SM00490">
    <property type="entry name" value="HELICc"/>
    <property type="match status" value="1"/>
</dbReference>
<dbReference type="Gene3D" id="2.40.50.140">
    <property type="entry name" value="Nucleic acid-binding proteins"/>
    <property type="match status" value="1"/>
</dbReference>
<organism evidence="18 19">
    <name type="scientific">Candidatus Falkowbacteria bacterium CG10_big_fil_rev_8_21_14_0_10_44_15</name>
    <dbReference type="NCBI Taxonomy" id="1974569"/>
    <lineage>
        <taxon>Bacteria</taxon>
        <taxon>Candidatus Falkowiibacteriota</taxon>
    </lineage>
</organism>
<evidence type="ECO:0000256" key="13">
    <source>
        <dbReference type="ARBA" id="ARBA00034808"/>
    </source>
</evidence>
<feature type="domain" description="Helicase C-terminal" evidence="17">
    <location>
        <begin position="488"/>
        <end position="648"/>
    </location>
</feature>
<evidence type="ECO:0000256" key="2">
    <source>
        <dbReference type="ARBA" id="ARBA00017846"/>
    </source>
</evidence>
<dbReference type="GO" id="GO:0006310">
    <property type="term" value="P:DNA recombination"/>
    <property type="evidence" value="ECO:0007669"/>
    <property type="project" value="UniProtKB-UniRule"/>
</dbReference>
<dbReference type="Pfam" id="PF00270">
    <property type="entry name" value="DEAD"/>
    <property type="match status" value="1"/>
</dbReference>
<dbReference type="InterPro" id="IPR047112">
    <property type="entry name" value="RecG/Mfd"/>
</dbReference>
<keyword evidence="5 15" id="KW-0378">Hydrolase</keyword>
<name>A0A2H0UZR6_9BACT</name>
<evidence type="ECO:0000256" key="10">
    <source>
        <dbReference type="ARBA" id="ARBA00023204"/>
    </source>
</evidence>
<evidence type="ECO:0000256" key="3">
    <source>
        <dbReference type="ARBA" id="ARBA00022741"/>
    </source>
</evidence>
<dbReference type="AlphaFoldDB" id="A0A2H0UZR6"/>
<evidence type="ECO:0000256" key="6">
    <source>
        <dbReference type="ARBA" id="ARBA00022806"/>
    </source>
</evidence>
<dbReference type="SUPFAM" id="SSF50249">
    <property type="entry name" value="Nucleic acid-binding proteins"/>
    <property type="match status" value="1"/>
</dbReference>
<dbReference type="InterPro" id="IPR004609">
    <property type="entry name" value="ATP-dep_DNA_helicase_RecG"/>
</dbReference>
<dbReference type="InterPro" id="IPR014001">
    <property type="entry name" value="Helicase_ATP-bd"/>
</dbReference>
<dbReference type="Pfam" id="PF00271">
    <property type="entry name" value="Helicase_C"/>
    <property type="match status" value="1"/>
</dbReference>
<keyword evidence="8" id="KW-0238">DNA-binding</keyword>
<comment type="catalytic activity">
    <reaction evidence="12 15">
        <text>Couples ATP hydrolysis with the unwinding of duplex DNA by translocating in the 3'-5' direction.</text>
        <dbReference type="EC" id="5.6.2.4"/>
    </reaction>
</comment>
<dbReference type="GO" id="GO:0005524">
    <property type="term" value="F:ATP binding"/>
    <property type="evidence" value="ECO:0007669"/>
    <property type="project" value="UniProtKB-KW"/>
</dbReference>
<evidence type="ECO:0000313" key="19">
    <source>
        <dbReference type="Proteomes" id="UP000228510"/>
    </source>
</evidence>
<evidence type="ECO:0000256" key="7">
    <source>
        <dbReference type="ARBA" id="ARBA00022840"/>
    </source>
</evidence>
<evidence type="ECO:0000256" key="8">
    <source>
        <dbReference type="ARBA" id="ARBA00023125"/>
    </source>
</evidence>
<dbReference type="SUPFAM" id="SSF52540">
    <property type="entry name" value="P-loop containing nucleoside triphosphate hydrolases"/>
    <property type="match status" value="2"/>
</dbReference>
<dbReference type="NCBIfam" id="NF008168">
    <property type="entry name" value="PRK10917.2-2"/>
    <property type="match status" value="1"/>
</dbReference>
<dbReference type="GO" id="GO:0043138">
    <property type="term" value="F:3'-5' DNA helicase activity"/>
    <property type="evidence" value="ECO:0007669"/>
    <property type="project" value="UniProtKB-EC"/>
</dbReference>
<protein>
    <recommendedName>
        <fullName evidence="2 15">ATP-dependent DNA helicase RecG</fullName>
        <ecNumber evidence="13 15">5.6.2.4</ecNumber>
    </recommendedName>
</protein>
<dbReference type="InterPro" id="IPR011545">
    <property type="entry name" value="DEAD/DEAH_box_helicase_dom"/>
</dbReference>
<dbReference type="GO" id="GO:0016887">
    <property type="term" value="F:ATP hydrolysis activity"/>
    <property type="evidence" value="ECO:0007669"/>
    <property type="project" value="RHEA"/>
</dbReference>
<dbReference type="EC" id="5.6.2.4" evidence="13 15"/>
<dbReference type="EMBL" id="PFAT01000029">
    <property type="protein sequence ID" value="PIR92331.1"/>
    <property type="molecule type" value="Genomic_DNA"/>
</dbReference>
<dbReference type="GO" id="GO:0006281">
    <property type="term" value="P:DNA repair"/>
    <property type="evidence" value="ECO:0007669"/>
    <property type="project" value="UniProtKB-UniRule"/>
</dbReference>
<dbReference type="InterPro" id="IPR001650">
    <property type="entry name" value="Helicase_C-like"/>
</dbReference>
<dbReference type="PANTHER" id="PTHR47964">
    <property type="entry name" value="ATP-DEPENDENT DNA HELICASE HOMOLOG RECG, CHLOROPLASTIC"/>
    <property type="match status" value="1"/>
</dbReference>
<evidence type="ECO:0000256" key="12">
    <source>
        <dbReference type="ARBA" id="ARBA00034617"/>
    </source>
</evidence>
<evidence type="ECO:0000256" key="14">
    <source>
        <dbReference type="ARBA" id="ARBA00048988"/>
    </source>
</evidence>
<evidence type="ECO:0000256" key="4">
    <source>
        <dbReference type="ARBA" id="ARBA00022763"/>
    </source>
</evidence>
<dbReference type="Gene3D" id="3.40.50.300">
    <property type="entry name" value="P-loop containing nucleotide triphosphate hydrolases"/>
    <property type="match status" value="2"/>
</dbReference>
<dbReference type="InterPro" id="IPR033454">
    <property type="entry name" value="RecG_wedge"/>
</dbReference>
<dbReference type="InterPro" id="IPR045562">
    <property type="entry name" value="RecG_dom3_C"/>
</dbReference>
<comment type="catalytic activity">
    <reaction evidence="14 15">
        <text>ATP + H2O = ADP + phosphate + H(+)</text>
        <dbReference type="Rhea" id="RHEA:13065"/>
        <dbReference type="ChEBI" id="CHEBI:15377"/>
        <dbReference type="ChEBI" id="CHEBI:15378"/>
        <dbReference type="ChEBI" id="CHEBI:30616"/>
        <dbReference type="ChEBI" id="CHEBI:43474"/>
        <dbReference type="ChEBI" id="CHEBI:456216"/>
        <dbReference type="EC" id="5.6.2.4"/>
    </reaction>
</comment>
<keyword evidence="7 15" id="KW-0067">ATP-binding</keyword>
<dbReference type="NCBIfam" id="NF008165">
    <property type="entry name" value="PRK10917.1-3"/>
    <property type="match status" value="1"/>
</dbReference>
<proteinExistence type="inferred from homology"/>
<keyword evidence="6 15" id="KW-0347">Helicase</keyword>
<keyword evidence="11" id="KW-0413">Isomerase</keyword>
<keyword evidence="3 15" id="KW-0547">Nucleotide-binding</keyword>
<evidence type="ECO:0000256" key="9">
    <source>
        <dbReference type="ARBA" id="ARBA00023172"/>
    </source>
</evidence>
<dbReference type="PROSITE" id="PS51194">
    <property type="entry name" value="HELICASE_CTER"/>
    <property type="match status" value="1"/>
</dbReference>
<evidence type="ECO:0000259" key="16">
    <source>
        <dbReference type="PROSITE" id="PS51192"/>
    </source>
</evidence>
<keyword evidence="9 15" id="KW-0233">DNA recombination</keyword>
<dbReference type="GO" id="GO:0003677">
    <property type="term" value="F:DNA binding"/>
    <property type="evidence" value="ECO:0007669"/>
    <property type="project" value="UniProtKB-KW"/>
</dbReference>
<comment type="function">
    <text evidence="15">Plays a critical role in recombination and DNA repair. Helps process Holliday junction intermediates to mature products by catalyzing branch migration. Has replication fork regression activity, unwinds stalled or blocked replication forks to make a HJ that can be resolved. Has a DNA unwinding activity characteristic of a DNA helicase with 3'-5' polarity.</text>
</comment>
<keyword evidence="4 15" id="KW-0227">DNA damage</keyword>
<comment type="caution">
    <text evidence="18">The sequence shown here is derived from an EMBL/GenBank/DDBJ whole genome shotgun (WGS) entry which is preliminary data.</text>
</comment>
<evidence type="ECO:0000313" key="18">
    <source>
        <dbReference type="EMBL" id="PIR92331.1"/>
    </source>
</evidence>
<dbReference type="InterPro" id="IPR012340">
    <property type="entry name" value="NA-bd_OB-fold"/>
</dbReference>
<dbReference type="SMART" id="SM00487">
    <property type="entry name" value="DEXDc"/>
    <property type="match status" value="1"/>
</dbReference>
<evidence type="ECO:0000259" key="17">
    <source>
        <dbReference type="PROSITE" id="PS51194"/>
    </source>
</evidence>
<evidence type="ECO:0000256" key="15">
    <source>
        <dbReference type="RuleBase" id="RU363016"/>
    </source>
</evidence>
<accession>A0A2H0UZR6</accession>
<evidence type="ECO:0000256" key="1">
    <source>
        <dbReference type="ARBA" id="ARBA00007504"/>
    </source>
</evidence>
<dbReference type="Pfam" id="PF17191">
    <property type="entry name" value="RecG_wedge"/>
    <property type="match status" value="1"/>
</dbReference>
<dbReference type="PANTHER" id="PTHR47964:SF1">
    <property type="entry name" value="ATP-DEPENDENT DNA HELICASE HOMOLOG RECG, CHLOROPLASTIC"/>
    <property type="match status" value="1"/>
</dbReference>
<evidence type="ECO:0000256" key="5">
    <source>
        <dbReference type="ARBA" id="ARBA00022801"/>
    </source>
</evidence>
<reference evidence="19" key="1">
    <citation type="submission" date="2017-09" db="EMBL/GenBank/DDBJ databases">
        <title>Depth-based differentiation of microbial function through sediment-hosted aquifers and enrichment of novel symbionts in the deep terrestrial subsurface.</title>
        <authorList>
            <person name="Probst A.J."/>
            <person name="Ladd B."/>
            <person name="Jarett J.K."/>
            <person name="Geller-Mcgrath D.E."/>
            <person name="Sieber C.M.K."/>
            <person name="Emerson J.B."/>
            <person name="Anantharaman K."/>
            <person name="Thomas B.C."/>
            <person name="Malmstrom R."/>
            <person name="Stieglmeier M."/>
            <person name="Klingl A."/>
            <person name="Woyke T."/>
            <person name="Ryan C.M."/>
            <person name="Banfield J.F."/>
        </authorList>
    </citation>
    <scope>NUCLEOTIDE SEQUENCE [LARGE SCALE GENOMIC DNA]</scope>
</reference>
<dbReference type="Proteomes" id="UP000228510">
    <property type="component" value="Unassembled WGS sequence"/>
</dbReference>
<dbReference type="PROSITE" id="PS51192">
    <property type="entry name" value="HELICASE_ATP_BIND_1"/>
    <property type="match status" value="1"/>
</dbReference>
<keyword evidence="10 15" id="KW-0234">DNA repair</keyword>